<keyword evidence="2" id="KW-1185">Reference proteome</keyword>
<organism evidence="1 2">
    <name type="scientific">Photorhabdus stackebrandtii</name>
    <dbReference type="NCBI Taxonomy" id="1123042"/>
    <lineage>
        <taxon>Bacteria</taxon>
        <taxon>Pseudomonadati</taxon>
        <taxon>Pseudomonadota</taxon>
        <taxon>Gammaproteobacteria</taxon>
        <taxon>Enterobacterales</taxon>
        <taxon>Morganellaceae</taxon>
        <taxon>Photorhabdus</taxon>
    </lineage>
</organism>
<evidence type="ECO:0000313" key="1">
    <source>
        <dbReference type="EMBL" id="NHB95885.1"/>
    </source>
</evidence>
<sequence length="285" mass="32952">MMNQREINIYLSKLISNPKYSIKMYENPNKFMDKYHIATESRGVLIDFFKKNGGRFVSSSILQKIKRMDGLKTALTNVYKYLGEEKFELEFEKYLNSLPFSDQVKRNPVIESEVFCSFIIDSTGDDVLKLIALYEKEKNSLIIDLQNTNDNWIDYTPKIDIAPLEKVFVISHPTVRVKKFTKNISVLLNLLHKGEPPGILKENLMERESNIMFYKKNKSREIISCMIGDVICHIVLSCKNIILASNIFNEVNECYDIDKDTFISSLNMLNSNGLIFLSAKDILNE</sequence>
<dbReference type="AlphaFoldDB" id="A0A7X5TK98"/>
<proteinExistence type="predicted"/>
<evidence type="ECO:0000313" key="2">
    <source>
        <dbReference type="Proteomes" id="UP000547931"/>
    </source>
</evidence>
<reference evidence="1 2" key="1">
    <citation type="submission" date="2018-02" db="EMBL/GenBank/DDBJ databases">
        <authorList>
            <person name="Machado R.A."/>
        </authorList>
    </citation>
    <scope>NUCLEOTIDE SEQUENCE [LARGE SCALE GENOMIC DNA]</scope>
    <source>
        <strain evidence="1 2">DSM 23271</strain>
    </source>
</reference>
<dbReference type="RefSeq" id="WP_166286556.1">
    <property type="nucleotide sequence ID" value="NZ_CAWPIE010000004.1"/>
</dbReference>
<gene>
    <name evidence="1" type="ORF">C5470_05375</name>
</gene>
<dbReference type="EMBL" id="PUJV01000004">
    <property type="protein sequence ID" value="NHB95885.1"/>
    <property type="molecule type" value="Genomic_DNA"/>
</dbReference>
<comment type="caution">
    <text evidence="1">The sequence shown here is derived from an EMBL/GenBank/DDBJ whole genome shotgun (WGS) entry which is preliminary data.</text>
</comment>
<name>A0A7X5TK98_9GAMM</name>
<protein>
    <recommendedName>
        <fullName evidence="3">DUF2063 domain-containing protein</fullName>
    </recommendedName>
</protein>
<accession>A0A7X5TK98</accession>
<evidence type="ECO:0008006" key="3">
    <source>
        <dbReference type="Google" id="ProtNLM"/>
    </source>
</evidence>
<dbReference type="Proteomes" id="UP000547931">
    <property type="component" value="Unassembled WGS sequence"/>
</dbReference>